<feature type="chain" id="PRO_5042111709" evidence="3">
    <location>
        <begin position="23"/>
        <end position="271"/>
    </location>
</feature>
<organism evidence="4 5">
    <name type="scientific">Pelobates cultripes</name>
    <name type="common">Western spadefoot toad</name>
    <dbReference type="NCBI Taxonomy" id="61616"/>
    <lineage>
        <taxon>Eukaryota</taxon>
        <taxon>Metazoa</taxon>
        <taxon>Chordata</taxon>
        <taxon>Craniata</taxon>
        <taxon>Vertebrata</taxon>
        <taxon>Euteleostomi</taxon>
        <taxon>Amphibia</taxon>
        <taxon>Batrachia</taxon>
        <taxon>Anura</taxon>
        <taxon>Pelobatoidea</taxon>
        <taxon>Pelobatidae</taxon>
        <taxon>Pelobates</taxon>
    </lineage>
</organism>
<dbReference type="EMBL" id="OW240914">
    <property type="protein sequence ID" value="CAH2278318.1"/>
    <property type="molecule type" value="Genomic_DNA"/>
</dbReference>
<proteinExistence type="predicted"/>
<dbReference type="PANTHER" id="PTHR15446">
    <property type="entry name" value="UROPLAKIN III"/>
    <property type="match status" value="1"/>
</dbReference>
<gene>
    <name evidence="4" type="ORF">PECUL_23A041831</name>
</gene>
<sequence>MAFSWLCGIVWALLAHTVFVRAASPLLPSTTYITINPTQTTITLEKPYCLSTAGNAVYLYVMQSGASSNAVINAANNILTTTYSQSTGGSKQPYLAASFAIPSCSSLPDFTNLGDPTKAQSILDSYIVRVGADVTCLTDPNFTGYCNPPLNNSTAYRFKYVYADAGGVAQYQTDWSAPITTNGGKAYSTIDTWPGRRSGGMIVLTSILSVLLFFLLVGFAGTIFAWVTGGPTGVESTAYDTRTSIKAPAKPSSSAEPVYSTTHEYSPHPQA</sequence>
<dbReference type="AlphaFoldDB" id="A0AAD1W1U6"/>
<evidence type="ECO:0000256" key="1">
    <source>
        <dbReference type="SAM" id="MobiDB-lite"/>
    </source>
</evidence>
<feature type="compositionally biased region" description="Low complexity" evidence="1">
    <location>
        <begin position="246"/>
        <end position="255"/>
    </location>
</feature>
<dbReference type="PANTHER" id="PTHR15446:SF17">
    <property type="entry name" value="UROPLAKIN-3A"/>
    <property type="match status" value="1"/>
</dbReference>
<reference evidence="4" key="1">
    <citation type="submission" date="2022-03" db="EMBL/GenBank/DDBJ databases">
        <authorList>
            <person name="Alioto T."/>
            <person name="Alioto T."/>
            <person name="Gomez Garrido J."/>
        </authorList>
    </citation>
    <scope>NUCLEOTIDE SEQUENCE</scope>
</reference>
<protein>
    <submittedName>
        <fullName evidence="4">Uroplakin-3a isoform X1</fullName>
    </submittedName>
</protein>
<dbReference type="GO" id="GO:0005886">
    <property type="term" value="C:plasma membrane"/>
    <property type="evidence" value="ECO:0007669"/>
    <property type="project" value="TreeGrafter"/>
</dbReference>
<evidence type="ECO:0000313" key="5">
    <source>
        <dbReference type="Proteomes" id="UP001295444"/>
    </source>
</evidence>
<keyword evidence="2" id="KW-0812">Transmembrane</keyword>
<accession>A0AAD1W1U6</accession>
<dbReference type="InterPro" id="IPR024831">
    <property type="entry name" value="Uroplakin-3"/>
</dbReference>
<feature type="transmembrane region" description="Helical" evidence="2">
    <location>
        <begin position="201"/>
        <end position="227"/>
    </location>
</feature>
<evidence type="ECO:0000256" key="2">
    <source>
        <dbReference type="SAM" id="Phobius"/>
    </source>
</evidence>
<dbReference type="GO" id="GO:0015840">
    <property type="term" value="P:urea transport"/>
    <property type="evidence" value="ECO:0007669"/>
    <property type="project" value="TreeGrafter"/>
</dbReference>
<dbReference type="GO" id="GO:0006833">
    <property type="term" value="P:water transport"/>
    <property type="evidence" value="ECO:0007669"/>
    <property type="project" value="TreeGrafter"/>
</dbReference>
<feature type="region of interest" description="Disordered" evidence="1">
    <location>
        <begin position="245"/>
        <end position="271"/>
    </location>
</feature>
<keyword evidence="5" id="KW-1185">Reference proteome</keyword>
<name>A0AAD1W1U6_PELCU</name>
<evidence type="ECO:0000313" key="4">
    <source>
        <dbReference type="EMBL" id="CAH2278318.1"/>
    </source>
</evidence>
<feature type="signal peptide" evidence="3">
    <location>
        <begin position="1"/>
        <end position="22"/>
    </location>
</feature>
<dbReference type="Proteomes" id="UP001295444">
    <property type="component" value="Chromosome 03"/>
</dbReference>
<keyword evidence="2" id="KW-0472">Membrane</keyword>
<keyword evidence="3" id="KW-0732">Signal</keyword>
<evidence type="ECO:0000256" key="3">
    <source>
        <dbReference type="SAM" id="SignalP"/>
    </source>
</evidence>
<keyword evidence="2" id="KW-1133">Transmembrane helix</keyword>